<gene>
    <name evidence="1" type="ORF">AW736_07855</name>
</gene>
<protein>
    <submittedName>
        <fullName evidence="1">Uncharacterized protein</fullName>
    </submittedName>
</protein>
<dbReference type="AlphaFoldDB" id="A0A178IKJ2"/>
<keyword evidence="2" id="KW-1185">Reference proteome</keyword>
<dbReference type="Proteomes" id="UP000078486">
    <property type="component" value="Unassembled WGS sequence"/>
</dbReference>
<name>A0A178IKJ2_9BACT</name>
<comment type="caution">
    <text evidence="1">The sequence shown here is derived from an EMBL/GenBank/DDBJ whole genome shotgun (WGS) entry which is preliminary data.</text>
</comment>
<evidence type="ECO:0000313" key="1">
    <source>
        <dbReference type="EMBL" id="OAM90384.1"/>
    </source>
</evidence>
<sequence>MVIGFLYWKRESIREGWRKARLQMEHGIPVKVPLHYWRKSKSKTFTMTFGPKSGGGYAIVPPCRETRMDGPKLQAEAEALWGVELIPLQS</sequence>
<reference evidence="1 2" key="1">
    <citation type="submission" date="2016-01" db="EMBL/GenBank/DDBJ databases">
        <title>High potential of lignocellulose degradation of a new Verrucomicrobia species.</title>
        <authorList>
            <person name="Wang Y."/>
            <person name="Shi Y."/>
            <person name="Qiu Z."/>
            <person name="Liu S."/>
            <person name="Yang H."/>
        </authorList>
    </citation>
    <scope>NUCLEOTIDE SEQUENCE [LARGE SCALE GENOMIC DNA]</scope>
    <source>
        <strain evidence="1 2">TSB47</strain>
    </source>
</reference>
<dbReference type="EMBL" id="LRRQ01000058">
    <property type="protein sequence ID" value="OAM90384.1"/>
    <property type="molecule type" value="Genomic_DNA"/>
</dbReference>
<evidence type="ECO:0000313" key="2">
    <source>
        <dbReference type="Proteomes" id="UP000078486"/>
    </source>
</evidence>
<organism evidence="1 2">
    <name type="scientific">Termitidicoccus mucosus</name>
    <dbReference type="NCBI Taxonomy" id="1184151"/>
    <lineage>
        <taxon>Bacteria</taxon>
        <taxon>Pseudomonadati</taxon>
        <taxon>Verrucomicrobiota</taxon>
        <taxon>Opitutia</taxon>
        <taxon>Opitutales</taxon>
        <taxon>Opitutaceae</taxon>
        <taxon>Termitidicoccus</taxon>
    </lineage>
</organism>
<dbReference type="STRING" id="1184151.AW736_07855"/>
<accession>A0A178IKJ2</accession>
<proteinExistence type="predicted"/>